<name>A0A8C8AD75_9STRI</name>
<dbReference type="SUPFAM" id="SSF48726">
    <property type="entry name" value="Immunoglobulin"/>
    <property type="match status" value="2"/>
</dbReference>
<protein>
    <recommendedName>
        <fullName evidence="3">Ig-like domain-containing protein</fullName>
    </recommendedName>
</protein>
<dbReference type="GO" id="GO:0045214">
    <property type="term" value="P:sarcomere organization"/>
    <property type="evidence" value="ECO:0007669"/>
    <property type="project" value="TreeGrafter"/>
</dbReference>
<dbReference type="GO" id="GO:0031430">
    <property type="term" value="C:M band"/>
    <property type="evidence" value="ECO:0007669"/>
    <property type="project" value="TreeGrafter"/>
</dbReference>
<evidence type="ECO:0000313" key="4">
    <source>
        <dbReference type="Ensembl" id="ENSOSUP00000003780.1"/>
    </source>
</evidence>
<dbReference type="InterPro" id="IPR007110">
    <property type="entry name" value="Ig-like_dom"/>
</dbReference>
<dbReference type="InterPro" id="IPR003598">
    <property type="entry name" value="Ig_sub2"/>
</dbReference>
<feature type="domain" description="Ig-like" evidence="3">
    <location>
        <begin position="150"/>
        <end position="232"/>
    </location>
</feature>
<reference evidence="4" key="2">
    <citation type="submission" date="2025-09" db="UniProtKB">
        <authorList>
            <consortium name="Ensembl"/>
        </authorList>
    </citation>
    <scope>IDENTIFICATION</scope>
</reference>
<keyword evidence="1" id="KW-0677">Repeat</keyword>
<dbReference type="PROSITE" id="PS50835">
    <property type="entry name" value="IG_LIKE"/>
    <property type="match status" value="2"/>
</dbReference>
<dbReference type="InterPro" id="IPR040849">
    <property type="entry name" value="MyBP-C_THB"/>
</dbReference>
<evidence type="ECO:0000256" key="1">
    <source>
        <dbReference type="ARBA" id="ARBA00022737"/>
    </source>
</evidence>
<dbReference type="InterPro" id="IPR036179">
    <property type="entry name" value="Ig-like_dom_sf"/>
</dbReference>
<evidence type="ECO:0000256" key="2">
    <source>
        <dbReference type="ARBA" id="ARBA00023319"/>
    </source>
</evidence>
<dbReference type="PANTHER" id="PTHR13817">
    <property type="entry name" value="TITIN"/>
    <property type="match status" value="1"/>
</dbReference>
<dbReference type="SMART" id="SM00408">
    <property type="entry name" value="IGc2"/>
    <property type="match status" value="2"/>
</dbReference>
<sequence length="341" mass="37691">VEKPGPVKVTAGDSCTLECTVDGTPELTARWFKDGNELSTDHKYKISFFNKVSGLKILNARLEDSGEYTFEVKNSVGKSSSSNVAGSDECSAFLGVRGQYQKEAGDRAHKFIFKRPSFFPLLHFSDYYALHEKFKCTSSLSVLFACLEPPSFVKKPEPLNVLSGANVTFTSIVKGSSPLEIKWFRGSVELVPGERCNITLQDSIAELELFDVHPLQSGDYTCQVSNEAGKISCTAHLFVKGLSGLLFLIDVHETVGLPVTFDCGIAGSEPIEEQPIDILELLKNVDPKEYEKYARMYGITDFRGLLQAFELLKQTQAEESHRLVRHSMTAALALLGVVQFL</sequence>
<dbReference type="InterPro" id="IPR013098">
    <property type="entry name" value="Ig_I-set"/>
</dbReference>
<evidence type="ECO:0000259" key="3">
    <source>
        <dbReference type="PROSITE" id="PS50835"/>
    </source>
</evidence>
<proteinExistence type="predicted"/>
<dbReference type="SMART" id="SM00409">
    <property type="entry name" value="IG"/>
    <property type="match status" value="2"/>
</dbReference>
<organism evidence="4 5">
    <name type="scientific">Otus sunia</name>
    <name type="common">Oriental scops-owl</name>
    <dbReference type="NCBI Taxonomy" id="257818"/>
    <lineage>
        <taxon>Eukaryota</taxon>
        <taxon>Metazoa</taxon>
        <taxon>Chordata</taxon>
        <taxon>Craniata</taxon>
        <taxon>Vertebrata</taxon>
        <taxon>Euteleostomi</taxon>
        <taxon>Archelosauria</taxon>
        <taxon>Archosauria</taxon>
        <taxon>Dinosauria</taxon>
        <taxon>Saurischia</taxon>
        <taxon>Theropoda</taxon>
        <taxon>Coelurosauria</taxon>
        <taxon>Aves</taxon>
        <taxon>Neognathae</taxon>
        <taxon>Neoaves</taxon>
        <taxon>Telluraves</taxon>
        <taxon>Strigiformes</taxon>
        <taxon>Strigidae</taxon>
        <taxon>Otus</taxon>
    </lineage>
</organism>
<dbReference type="Gene3D" id="2.60.40.10">
    <property type="entry name" value="Immunoglobulins"/>
    <property type="match status" value="2"/>
</dbReference>
<dbReference type="AlphaFoldDB" id="A0A8C8AD75"/>
<dbReference type="Pfam" id="PF18362">
    <property type="entry name" value="THB"/>
    <property type="match status" value="1"/>
</dbReference>
<dbReference type="InterPro" id="IPR003599">
    <property type="entry name" value="Ig_sub"/>
</dbReference>
<evidence type="ECO:0000313" key="5">
    <source>
        <dbReference type="Proteomes" id="UP000694552"/>
    </source>
</evidence>
<keyword evidence="5" id="KW-1185">Reference proteome</keyword>
<reference evidence="4" key="1">
    <citation type="submission" date="2025-08" db="UniProtKB">
        <authorList>
            <consortium name="Ensembl"/>
        </authorList>
    </citation>
    <scope>IDENTIFICATION</scope>
</reference>
<dbReference type="Proteomes" id="UP000694552">
    <property type="component" value="Unplaced"/>
</dbReference>
<dbReference type="Pfam" id="PF07679">
    <property type="entry name" value="I-set"/>
    <property type="match status" value="2"/>
</dbReference>
<accession>A0A8C8AD75</accession>
<dbReference type="InterPro" id="IPR013783">
    <property type="entry name" value="Ig-like_fold"/>
</dbReference>
<dbReference type="CDD" id="cd00096">
    <property type="entry name" value="Ig"/>
    <property type="match status" value="1"/>
</dbReference>
<feature type="domain" description="Ig-like" evidence="3">
    <location>
        <begin position="1"/>
        <end position="85"/>
    </location>
</feature>
<dbReference type="FunFam" id="2.60.40.10:FF:000022">
    <property type="entry name" value="Cardiac titin"/>
    <property type="match status" value="2"/>
</dbReference>
<dbReference type="PANTHER" id="PTHR13817:SF151">
    <property type="entry name" value="TITIN"/>
    <property type="match status" value="1"/>
</dbReference>
<dbReference type="Ensembl" id="ENSOSUT00000003898.1">
    <property type="protein sequence ID" value="ENSOSUP00000003780.1"/>
    <property type="gene ID" value="ENSOSUG00000002727.1"/>
</dbReference>
<keyword evidence="2" id="KW-0393">Immunoglobulin domain</keyword>
<dbReference type="InterPro" id="IPR050964">
    <property type="entry name" value="Striated_Muscle_Regulatory"/>
</dbReference>